<feature type="non-terminal residue" evidence="1">
    <location>
        <position position="38"/>
    </location>
</feature>
<protein>
    <submittedName>
        <fullName evidence="1">Uncharacterized protein</fullName>
    </submittedName>
</protein>
<dbReference type="Proteomes" id="UP000681720">
    <property type="component" value="Unassembled WGS sequence"/>
</dbReference>
<organism evidence="1 3">
    <name type="scientific">Rotaria magnacalcarata</name>
    <dbReference type="NCBI Taxonomy" id="392030"/>
    <lineage>
        <taxon>Eukaryota</taxon>
        <taxon>Metazoa</taxon>
        <taxon>Spiralia</taxon>
        <taxon>Gnathifera</taxon>
        <taxon>Rotifera</taxon>
        <taxon>Eurotatoria</taxon>
        <taxon>Bdelloidea</taxon>
        <taxon>Philodinida</taxon>
        <taxon>Philodinidae</taxon>
        <taxon>Rotaria</taxon>
    </lineage>
</organism>
<sequence>MTGDFNMSIANFEHTASAIQSDSWNYIHILLDTNELTR</sequence>
<proteinExistence type="predicted"/>
<accession>A0A8S3FR52</accession>
<dbReference type="EMBL" id="CAJOBJ010352111">
    <property type="protein sequence ID" value="CAF5209692.1"/>
    <property type="molecule type" value="Genomic_DNA"/>
</dbReference>
<evidence type="ECO:0000313" key="2">
    <source>
        <dbReference type="EMBL" id="CAF5209692.1"/>
    </source>
</evidence>
<reference evidence="1" key="1">
    <citation type="submission" date="2021-02" db="EMBL/GenBank/DDBJ databases">
        <authorList>
            <person name="Nowell W R."/>
        </authorList>
    </citation>
    <scope>NUCLEOTIDE SEQUENCE</scope>
</reference>
<name>A0A8S3FR52_9BILA</name>
<gene>
    <name evidence="1" type="ORF">BYL167_LOCUS69220</name>
    <name evidence="2" type="ORF">GIL414_LOCUS79354</name>
</gene>
<comment type="caution">
    <text evidence="1">The sequence shown here is derived from an EMBL/GenBank/DDBJ whole genome shotgun (WGS) entry which is preliminary data.</text>
</comment>
<dbReference type="Proteomes" id="UP000681967">
    <property type="component" value="Unassembled WGS sequence"/>
</dbReference>
<dbReference type="AlphaFoldDB" id="A0A8S3FR52"/>
<dbReference type="EMBL" id="CAJOBH010249744">
    <property type="protein sequence ID" value="CAF5135290.1"/>
    <property type="molecule type" value="Genomic_DNA"/>
</dbReference>
<evidence type="ECO:0000313" key="1">
    <source>
        <dbReference type="EMBL" id="CAF5135290.1"/>
    </source>
</evidence>
<evidence type="ECO:0000313" key="3">
    <source>
        <dbReference type="Proteomes" id="UP000681967"/>
    </source>
</evidence>